<feature type="transmembrane region" description="Helical" evidence="10">
    <location>
        <begin position="38"/>
        <end position="55"/>
    </location>
</feature>
<dbReference type="PANTHER" id="PTHR31030">
    <property type="entry name" value="PLASMA MEMBRANE FUSION PROTEIN PRM1"/>
    <property type="match status" value="1"/>
</dbReference>
<feature type="region of interest" description="Disordered" evidence="11">
    <location>
        <begin position="655"/>
        <end position="712"/>
    </location>
</feature>
<evidence type="ECO:0000256" key="2">
    <source>
        <dbReference type="ARBA" id="ARBA00004651"/>
    </source>
</evidence>
<evidence type="ECO:0000256" key="3">
    <source>
        <dbReference type="ARBA" id="ARBA00010780"/>
    </source>
</evidence>
<dbReference type="GO" id="GO:0032220">
    <property type="term" value="P:plasma membrane fusion involved in cytogamy"/>
    <property type="evidence" value="ECO:0007669"/>
    <property type="project" value="TreeGrafter"/>
</dbReference>
<name>A0A3N4HZQ5_ASCIM</name>
<keyword evidence="5 10" id="KW-0812">Transmembrane</keyword>
<feature type="transmembrane region" description="Helical" evidence="10">
    <location>
        <begin position="598"/>
        <end position="621"/>
    </location>
</feature>
<feature type="transmembrane region" description="Helical" evidence="10">
    <location>
        <begin position="125"/>
        <end position="145"/>
    </location>
</feature>
<reference evidence="12 13" key="1">
    <citation type="journal article" date="2018" name="Nat. Ecol. Evol.">
        <title>Pezizomycetes genomes reveal the molecular basis of ectomycorrhizal truffle lifestyle.</title>
        <authorList>
            <person name="Murat C."/>
            <person name="Payen T."/>
            <person name="Noel B."/>
            <person name="Kuo A."/>
            <person name="Morin E."/>
            <person name="Chen J."/>
            <person name="Kohler A."/>
            <person name="Krizsan K."/>
            <person name="Balestrini R."/>
            <person name="Da Silva C."/>
            <person name="Montanini B."/>
            <person name="Hainaut M."/>
            <person name="Levati E."/>
            <person name="Barry K.W."/>
            <person name="Belfiori B."/>
            <person name="Cichocki N."/>
            <person name="Clum A."/>
            <person name="Dockter R.B."/>
            <person name="Fauchery L."/>
            <person name="Guy J."/>
            <person name="Iotti M."/>
            <person name="Le Tacon F."/>
            <person name="Lindquist E.A."/>
            <person name="Lipzen A."/>
            <person name="Malagnac F."/>
            <person name="Mello A."/>
            <person name="Molinier V."/>
            <person name="Miyauchi S."/>
            <person name="Poulain J."/>
            <person name="Riccioni C."/>
            <person name="Rubini A."/>
            <person name="Sitrit Y."/>
            <person name="Splivallo R."/>
            <person name="Traeger S."/>
            <person name="Wang M."/>
            <person name="Zifcakova L."/>
            <person name="Wipf D."/>
            <person name="Zambonelli A."/>
            <person name="Paolocci F."/>
            <person name="Nowrousian M."/>
            <person name="Ottonello S."/>
            <person name="Baldrian P."/>
            <person name="Spatafora J.W."/>
            <person name="Henrissat B."/>
            <person name="Nagy L.G."/>
            <person name="Aury J.M."/>
            <person name="Wincker P."/>
            <person name="Grigoriev I.V."/>
            <person name="Bonfante P."/>
            <person name="Martin F.M."/>
        </authorList>
    </citation>
    <scope>NUCLEOTIDE SEQUENCE [LARGE SCALE GENOMIC DNA]</scope>
    <source>
        <strain evidence="12 13">RN42</strain>
    </source>
</reference>
<dbReference type="EMBL" id="ML119727">
    <property type="protein sequence ID" value="RPA77350.1"/>
    <property type="molecule type" value="Genomic_DNA"/>
</dbReference>
<evidence type="ECO:0000256" key="5">
    <source>
        <dbReference type="ARBA" id="ARBA00022692"/>
    </source>
</evidence>
<protein>
    <recommendedName>
        <fullName evidence="10">Plasma membrane fusion protein PRM1</fullName>
    </recommendedName>
</protein>
<dbReference type="GO" id="GO:0043332">
    <property type="term" value="C:mating projection tip"/>
    <property type="evidence" value="ECO:0007669"/>
    <property type="project" value="UniProtKB-UniRule"/>
</dbReference>
<evidence type="ECO:0000256" key="10">
    <source>
        <dbReference type="RuleBase" id="RU366035"/>
    </source>
</evidence>
<dbReference type="Proteomes" id="UP000275078">
    <property type="component" value="Unassembled WGS sequence"/>
</dbReference>
<sequence length="712" mass="78504">MPLRMDVVGQSRQKLTSLRSNTKFKPYLGLRSRLSQVWFNRWSLLLFLIFVRVMLATQSLDSDLSSARREALSACSGVESMGSAMASMPFYMAKGVNEMAASGIEAAVHGLQKTLLLMIQGVQEIVIFVVHIFTSTYLCLIMLAINSSLGAVLDAAKKITEFVDETMDKMVGELADGVASTQKGLNKFLDGVNTVGSLLGKKLDFKVDIPLDKLRGFSIPNDVGDDIENVKKKVPNFEEVQEAADDAIRIPFQILHNAVNTSLGVYEFNRAVFPVPQKERLTFCSDGNAISNFFDGLEKTIQVTKTVLIVLILVAVVLIMIPVGWYEIRSYRRMVETARNLSKSAPDHAPSHEYLIDASGVITRPFPSRVGMMAGEKVGKNKEHRVMLIRWCIDYISSPPVLFVLSLGIAGLLGVLAQYILLKKVEAKTPELAAEVGQFAGIVAEKLTDASEKWAVSTNAVISDMNRDINEQVFGWVKEGTESVNKTLNVFVEKMSNTLDTLFGGTPFEKPIEDVLNCLIGLKVQGLQKGLTWVNEHAEVNFPLLPMETFSLGALESLDSDDSSQSFLADPGSETTDKISNTVGRLTRAWRKMLFEEAMICLGILCIWLVVVLFATGRVAFHWTVKDKPRGNGGENPNWIVFNNVRDDDDAVSRADSERGLRRDFHPTPPPMHYSGGVFAPQTGVRRHPSVSSVGDSDAGYNKEHYARGGVP</sequence>
<keyword evidence="13" id="KW-1185">Reference proteome</keyword>
<organism evidence="12 13">
    <name type="scientific">Ascobolus immersus RN42</name>
    <dbReference type="NCBI Taxonomy" id="1160509"/>
    <lineage>
        <taxon>Eukaryota</taxon>
        <taxon>Fungi</taxon>
        <taxon>Dikarya</taxon>
        <taxon>Ascomycota</taxon>
        <taxon>Pezizomycotina</taxon>
        <taxon>Pezizomycetes</taxon>
        <taxon>Pezizales</taxon>
        <taxon>Ascobolaceae</taxon>
        <taxon>Ascobolus</taxon>
    </lineage>
</organism>
<comment type="function">
    <text evidence="1 10">Involved in cell fusion during mating by stabilizing the plasma membrane fusion event.</text>
</comment>
<evidence type="ECO:0000313" key="13">
    <source>
        <dbReference type="Proteomes" id="UP000275078"/>
    </source>
</evidence>
<keyword evidence="6 10" id="KW-0184">Conjugation</keyword>
<evidence type="ECO:0000313" key="12">
    <source>
        <dbReference type="EMBL" id="RPA77350.1"/>
    </source>
</evidence>
<gene>
    <name evidence="12" type="ORF">BJ508DRAFT_170988</name>
</gene>
<keyword evidence="8 10" id="KW-0472">Membrane</keyword>
<evidence type="ECO:0000256" key="9">
    <source>
        <dbReference type="ARBA" id="ARBA00023180"/>
    </source>
</evidence>
<evidence type="ECO:0000256" key="1">
    <source>
        <dbReference type="ARBA" id="ARBA00002512"/>
    </source>
</evidence>
<feature type="compositionally biased region" description="Basic and acidic residues" evidence="11">
    <location>
        <begin position="701"/>
        <end position="712"/>
    </location>
</feature>
<evidence type="ECO:0000256" key="11">
    <source>
        <dbReference type="SAM" id="MobiDB-lite"/>
    </source>
</evidence>
<keyword evidence="9" id="KW-0325">Glycoprotein</keyword>
<dbReference type="AlphaFoldDB" id="A0A3N4HZQ5"/>
<evidence type="ECO:0000256" key="6">
    <source>
        <dbReference type="ARBA" id="ARBA00022971"/>
    </source>
</evidence>
<comment type="subcellular location">
    <subcellularLocation>
        <location evidence="2 10">Cell membrane</location>
        <topology evidence="2 10">Multi-pass membrane protein</topology>
    </subcellularLocation>
</comment>
<keyword evidence="7 10" id="KW-1133">Transmembrane helix</keyword>
<dbReference type="InterPro" id="IPR026777">
    <property type="entry name" value="PRM1"/>
</dbReference>
<dbReference type="OrthoDB" id="5356111at2759"/>
<dbReference type="PANTHER" id="PTHR31030:SF1">
    <property type="entry name" value="PLASMA MEMBRANE FUSION PROTEIN PRM1"/>
    <property type="match status" value="1"/>
</dbReference>
<feature type="transmembrane region" description="Helical" evidence="10">
    <location>
        <begin position="401"/>
        <end position="422"/>
    </location>
</feature>
<comment type="similarity">
    <text evidence="3 10">Belongs to the PRM1 family.</text>
</comment>
<evidence type="ECO:0000256" key="8">
    <source>
        <dbReference type="ARBA" id="ARBA00023136"/>
    </source>
</evidence>
<dbReference type="STRING" id="1160509.A0A3N4HZQ5"/>
<keyword evidence="4 10" id="KW-1003">Cell membrane</keyword>
<feature type="compositionally biased region" description="Basic and acidic residues" evidence="11">
    <location>
        <begin position="655"/>
        <end position="666"/>
    </location>
</feature>
<proteinExistence type="inferred from homology"/>
<dbReference type="GO" id="GO:0005886">
    <property type="term" value="C:plasma membrane"/>
    <property type="evidence" value="ECO:0007669"/>
    <property type="project" value="UniProtKB-SubCell"/>
</dbReference>
<evidence type="ECO:0000256" key="7">
    <source>
        <dbReference type="ARBA" id="ARBA00022989"/>
    </source>
</evidence>
<accession>A0A3N4HZQ5</accession>
<feature type="transmembrane region" description="Helical" evidence="10">
    <location>
        <begin position="307"/>
        <end position="326"/>
    </location>
</feature>
<evidence type="ECO:0000256" key="4">
    <source>
        <dbReference type="ARBA" id="ARBA00022475"/>
    </source>
</evidence>